<dbReference type="AlphaFoldDB" id="A0A9N9UIH9"/>
<feature type="transmembrane region" description="Helical" evidence="1">
    <location>
        <begin position="6"/>
        <end position="24"/>
    </location>
</feature>
<dbReference type="OrthoDB" id="10409329at2759"/>
<keyword evidence="1" id="KW-0812">Transmembrane</keyword>
<name>A0A9N9UIH9_9HYPO</name>
<comment type="caution">
    <text evidence="2">The sequence shown here is derived from an EMBL/GenBank/DDBJ whole genome shotgun (WGS) entry which is preliminary data.</text>
</comment>
<evidence type="ECO:0000256" key="1">
    <source>
        <dbReference type="SAM" id="Phobius"/>
    </source>
</evidence>
<keyword evidence="1" id="KW-1133">Transmembrane helix</keyword>
<dbReference type="EMBL" id="CABFNO020001443">
    <property type="protein sequence ID" value="CAG9987920.1"/>
    <property type="molecule type" value="Genomic_DNA"/>
</dbReference>
<keyword evidence="1" id="KW-0472">Membrane</keyword>
<keyword evidence="3" id="KW-1185">Reference proteome</keyword>
<organism evidence="2 3">
    <name type="scientific">Clonostachys byssicola</name>
    <dbReference type="NCBI Taxonomy" id="160290"/>
    <lineage>
        <taxon>Eukaryota</taxon>
        <taxon>Fungi</taxon>
        <taxon>Dikarya</taxon>
        <taxon>Ascomycota</taxon>
        <taxon>Pezizomycotina</taxon>
        <taxon>Sordariomycetes</taxon>
        <taxon>Hypocreomycetidae</taxon>
        <taxon>Hypocreales</taxon>
        <taxon>Bionectriaceae</taxon>
        <taxon>Clonostachys</taxon>
    </lineage>
</organism>
<accession>A0A9N9UIH9</accession>
<evidence type="ECO:0000313" key="2">
    <source>
        <dbReference type="EMBL" id="CAG9987920.1"/>
    </source>
</evidence>
<gene>
    <name evidence="2" type="ORF">CBYS24578_00010564</name>
</gene>
<dbReference type="Proteomes" id="UP000754883">
    <property type="component" value="Unassembled WGS sequence"/>
</dbReference>
<reference evidence="2" key="1">
    <citation type="submission" date="2021-10" db="EMBL/GenBank/DDBJ databases">
        <authorList>
            <person name="Piombo E."/>
        </authorList>
    </citation>
    <scope>NUCLEOTIDE SEQUENCE</scope>
</reference>
<protein>
    <submittedName>
        <fullName evidence="2">Uncharacterized protein</fullName>
    </submittedName>
</protein>
<proteinExistence type="predicted"/>
<evidence type="ECO:0000313" key="3">
    <source>
        <dbReference type="Proteomes" id="UP000754883"/>
    </source>
</evidence>
<sequence length="159" mass="17618">MNNISSRVGSLFGVHVAVLVPIFVQVHRYRLSPRTATPSLPFACASITRAVSYTKYLHFLPIQGLQIERAYDRYSGCVELQHHDFVWIRGLYVFEPSSSSISVLLLAHLSWLGEPGPLATEEGWDGLTDLICFQSRVPGMSSPELAEDEVNPGFPVESA</sequence>